<comment type="similarity">
    <text evidence="1">Belongs to the protein kinase superfamily. NEK Ser/Thr protein kinase family. NIMA subfamily.</text>
</comment>
<dbReference type="Gene3D" id="1.10.510.10">
    <property type="entry name" value="Transferase(Phosphotransferase) domain 1"/>
    <property type="match status" value="1"/>
</dbReference>
<dbReference type="InterPro" id="IPR000719">
    <property type="entry name" value="Prot_kinase_dom"/>
</dbReference>
<keyword evidence="4" id="KW-0547">Nucleotide-binding</keyword>
<evidence type="ECO:0000259" key="7">
    <source>
        <dbReference type="PROSITE" id="PS50011"/>
    </source>
</evidence>
<evidence type="ECO:0000256" key="4">
    <source>
        <dbReference type="ARBA" id="ARBA00022741"/>
    </source>
</evidence>
<evidence type="ECO:0000256" key="1">
    <source>
        <dbReference type="ARBA" id="ARBA00010886"/>
    </source>
</evidence>
<feature type="domain" description="Protein kinase" evidence="7">
    <location>
        <begin position="3"/>
        <end position="268"/>
    </location>
</feature>
<dbReference type="Pfam" id="PF00069">
    <property type="entry name" value="Pkinase"/>
    <property type="match status" value="1"/>
</dbReference>
<keyword evidence="5 8" id="KW-0418">Kinase</keyword>
<dbReference type="RefSeq" id="WP_144239597.1">
    <property type="nucleotide sequence ID" value="NZ_CP103305.1"/>
</dbReference>
<dbReference type="PIRSF" id="PIRSF000654">
    <property type="entry name" value="Integrin-linked_kinase"/>
    <property type="match status" value="1"/>
</dbReference>
<dbReference type="GO" id="GO:0005524">
    <property type="term" value="F:ATP binding"/>
    <property type="evidence" value="ECO:0007669"/>
    <property type="project" value="UniProtKB-KW"/>
</dbReference>
<dbReference type="SUPFAM" id="SSF56112">
    <property type="entry name" value="Protein kinase-like (PK-like)"/>
    <property type="match status" value="1"/>
</dbReference>
<dbReference type="GeneID" id="74947058"/>
<evidence type="ECO:0000256" key="5">
    <source>
        <dbReference type="ARBA" id="ARBA00022777"/>
    </source>
</evidence>
<accession>A0A977NNN9</accession>
<dbReference type="GO" id="GO:0004674">
    <property type="term" value="F:protein serine/threonine kinase activity"/>
    <property type="evidence" value="ECO:0007669"/>
    <property type="project" value="UniProtKB-KW"/>
</dbReference>
<dbReference type="InterPro" id="IPR017441">
    <property type="entry name" value="Protein_kinase_ATP_BS"/>
</dbReference>
<dbReference type="InterPro" id="IPR011009">
    <property type="entry name" value="Kinase-like_dom_sf"/>
</dbReference>
<dbReference type="EC" id="2.7.11.1" evidence="2"/>
<protein>
    <recommendedName>
        <fullName evidence="2">non-specific serine/threonine protein kinase</fullName>
        <ecNumber evidence="2">2.7.11.1</ecNumber>
    </recommendedName>
</protein>
<dbReference type="PROSITE" id="PS00108">
    <property type="entry name" value="PROTEIN_KINASE_ST"/>
    <property type="match status" value="1"/>
</dbReference>
<keyword evidence="6" id="KW-0067">ATP-binding</keyword>
<reference evidence="8" key="1">
    <citation type="submission" date="2022-08" db="EMBL/GenBank/DDBJ databases">
        <title>Dynamic responses of ammonia-oxidizing microbial communities induced by reactive oxygen species (ROS) in fluctuating redox aquifers.</title>
        <authorList>
            <person name="Wang P."/>
            <person name="Wang H."/>
        </authorList>
    </citation>
    <scope>NUCLEOTIDE SEQUENCE</scope>
    <source>
        <strain evidence="8">PLX03</strain>
    </source>
</reference>
<proteinExistence type="inferred from homology"/>
<gene>
    <name evidence="8" type="ORF">NWT39_08925</name>
</gene>
<dbReference type="AlphaFoldDB" id="A0A977NNN9"/>
<keyword evidence="8" id="KW-0723">Serine/threonine-protein kinase</keyword>
<sequence length="274" mass="31573">MQYRMIKRLGSGGFGNVYQVEGSDGNTYAMKLLKSADVVNKKRFEREIKILATLDHPSVVRIYQWNLGGDPPDFSPWYVMEYLRGGSLREHMDEKFRDRYVFQRNRSINSIILPVCNALAQAHSLGIYHRDLKPDNIMYVDGDRTAIKITDWGLGRDINRKSLMLTAEIGHVGGDPGYCAPEQWFAAENHVDGRADIFSMGVMLYEMMTGRRPAHYDNHMGRPAVEPPSKFHPSISPQMDRLVLKMLSLRQEERPQSVWELMSEIENLPDARYY</sequence>
<organism evidence="8">
    <name type="scientific">Nitrososphaera viennensis</name>
    <dbReference type="NCBI Taxonomy" id="1034015"/>
    <lineage>
        <taxon>Archaea</taxon>
        <taxon>Nitrososphaerota</taxon>
        <taxon>Nitrososphaeria</taxon>
        <taxon>Nitrososphaerales</taxon>
        <taxon>Nitrososphaeraceae</taxon>
        <taxon>Nitrososphaera</taxon>
    </lineage>
</organism>
<dbReference type="EMBL" id="CP103305">
    <property type="protein sequence ID" value="UVS70637.1"/>
    <property type="molecule type" value="Genomic_DNA"/>
</dbReference>
<dbReference type="PANTHER" id="PTHR43671">
    <property type="entry name" value="SERINE/THREONINE-PROTEIN KINASE NEK"/>
    <property type="match status" value="1"/>
</dbReference>
<dbReference type="CDD" id="cd14014">
    <property type="entry name" value="STKc_PknB_like"/>
    <property type="match status" value="1"/>
</dbReference>
<dbReference type="InterPro" id="IPR008271">
    <property type="entry name" value="Ser/Thr_kinase_AS"/>
</dbReference>
<evidence type="ECO:0000313" key="8">
    <source>
        <dbReference type="EMBL" id="UVS70637.1"/>
    </source>
</evidence>
<dbReference type="InterPro" id="IPR050660">
    <property type="entry name" value="NEK_Ser/Thr_kinase"/>
</dbReference>
<name>A0A977NNN9_9ARCH</name>
<dbReference type="PANTHER" id="PTHR43671:SF13">
    <property type="entry name" value="SERINE_THREONINE-PROTEIN KINASE NEK2"/>
    <property type="match status" value="1"/>
</dbReference>
<evidence type="ECO:0000256" key="6">
    <source>
        <dbReference type="ARBA" id="ARBA00022840"/>
    </source>
</evidence>
<dbReference type="Proteomes" id="UP001059771">
    <property type="component" value="Chromosome"/>
</dbReference>
<dbReference type="PROSITE" id="PS50011">
    <property type="entry name" value="PROTEIN_KINASE_DOM"/>
    <property type="match status" value="1"/>
</dbReference>
<dbReference type="PROSITE" id="PS00107">
    <property type="entry name" value="PROTEIN_KINASE_ATP"/>
    <property type="match status" value="1"/>
</dbReference>
<evidence type="ECO:0000256" key="2">
    <source>
        <dbReference type="ARBA" id="ARBA00012513"/>
    </source>
</evidence>
<evidence type="ECO:0000256" key="3">
    <source>
        <dbReference type="ARBA" id="ARBA00022679"/>
    </source>
</evidence>
<keyword evidence="3" id="KW-0808">Transferase</keyword>
<dbReference type="SMART" id="SM00220">
    <property type="entry name" value="S_TKc"/>
    <property type="match status" value="1"/>
</dbReference>